<feature type="transmembrane region" description="Helical" evidence="2">
    <location>
        <begin position="65"/>
        <end position="85"/>
    </location>
</feature>
<sequence length="128" mass="13201">MADDDSRRPAPGTTGAAGAPATPTSPAERASSDGRDGVWGASSYLVAGPLTFGAIGFGLDRLLGTSFLAPVGIIGGIVLAVWYVWFRYGVGRDAPASRPAGPPAGEQRARSSHSHPRTHDDVRAEETT</sequence>
<gene>
    <name evidence="3" type="ORF">HLB09_04825</name>
</gene>
<feature type="region of interest" description="Disordered" evidence="1">
    <location>
        <begin position="93"/>
        <end position="128"/>
    </location>
</feature>
<feature type="compositionally biased region" description="Basic and acidic residues" evidence="1">
    <location>
        <begin position="117"/>
        <end position="128"/>
    </location>
</feature>
<feature type="compositionally biased region" description="Low complexity" evidence="1">
    <location>
        <begin position="9"/>
        <end position="27"/>
    </location>
</feature>
<keyword evidence="2" id="KW-0812">Transmembrane</keyword>
<organism evidence="3 4">
    <name type="scientific">Pseudokineococcus marinus</name>
    <dbReference type="NCBI Taxonomy" id="351215"/>
    <lineage>
        <taxon>Bacteria</taxon>
        <taxon>Bacillati</taxon>
        <taxon>Actinomycetota</taxon>
        <taxon>Actinomycetes</taxon>
        <taxon>Kineosporiales</taxon>
        <taxon>Kineosporiaceae</taxon>
        <taxon>Pseudokineococcus</taxon>
    </lineage>
</organism>
<comment type="caution">
    <text evidence="3">The sequence shown here is derived from an EMBL/GenBank/DDBJ whole genome shotgun (WGS) entry which is preliminary data.</text>
</comment>
<evidence type="ECO:0000313" key="4">
    <source>
        <dbReference type="Proteomes" id="UP000555552"/>
    </source>
</evidence>
<keyword evidence="2" id="KW-0472">Membrane</keyword>
<evidence type="ECO:0000256" key="1">
    <source>
        <dbReference type="SAM" id="MobiDB-lite"/>
    </source>
</evidence>
<dbReference type="AlphaFoldDB" id="A0A849BNM9"/>
<name>A0A849BNM9_9ACTN</name>
<dbReference type="EMBL" id="JABEMA010000040">
    <property type="protein sequence ID" value="NNH22422.1"/>
    <property type="molecule type" value="Genomic_DNA"/>
</dbReference>
<evidence type="ECO:0000256" key="2">
    <source>
        <dbReference type="SAM" id="Phobius"/>
    </source>
</evidence>
<feature type="region of interest" description="Disordered" evidence="1">
    <location>
        <begin position="1"/>
        <end position="34"/>
    </location>
</feature>
<feature type="transmembrane region" description="Helical" evidence="2">
    <location>
        <begin position="38"/>
        <end position="59"/>
    </location>
</feature>
<evidence type="ECO:0000313" key="3">
    <source>
        <dbReference type="EMBL" id="NNH22422.1"/>
    </source>
</evidence>
<reference evidence="3 4" key="1">
    <citation type="submission" date="2020-05" db="EMBL/GenBank/DDBJ databases">
        <title>MicrobeNet Type strains.</title>
        <authorList>
            <person name="Nicholson A.C."/>
        </authorList>
    </citation>
    <scope>NUCLEOTIDE SEQUENCE [LARGE SCALE GENOMIC DNA]</scope>
    <source>
        <strain evidence="3 4">JCM 14547</strain>
    </source>
</reference>
<accession>A0A849BNM9</accession>
<dbReference type="RefSeq" id="WP_171202268.1">
    <property type="nucleotide sequence ID" value="NZ_BAAANP010000005.1"/>
</dbReference>
<keyword evidence="2" id="KW-1133">Transmembrane helix</keyword>
<feature type="compositionally biased region" description="Low complexity" evidence="1">
    <location>
        <begin position="93"/>
        <end position="105"/>
    </location>
</feature>
<protein>
    <submittedName>
        <fullName evidence="3">AtpZ/AtpI family protein</fullName>
    </submittedName>
</protein>
<dbReference type="Proteomes" id="UP000555552">
    <property type="component" value="Unassembled WGS sequence"/>
</dbReference>
<proteinExistence type="predicted"/>
<keyword evidence="4" id="KW-1185">Reference proteome</keyword>